<proteinExistence type="predicted"/>
<dbReference type="Gene3D" id="3.90.550.10">
    <property type="entry name" value="Spore Coat Polysaccharide Biosynthesis Protein SpsA, Chain A"/>
    <property type="match status" value="1"/>
</dbReference>
<reference evidence="2 3" key="1">
    <citation type="submission" date="2016-11" db="EMBL/GenBank/DDBJ databases">
        <authorList>
            <person name="Jaros S."/>
            <person name="Januszkiewicz K."/>
            <person name="Wedrychowicz H."/>
        </authorList>
    </citation>
    <scope>NUCLEOTIDE SEQUENCE [LARGE SCALE GENOMIC DNA]</scope>
    <source>
        <strain evidence="2 3">CGMCC 1.7049</strain>
    </source>
</reference>
<dbReference type="EMBL" id="FQWZ01000010">
    <property type="protein sequence ID" value="SHH34800.1"/>
    <property type="molecule type" value="Genomic_DNA"/>
</dbReference>
<keyword evidence="1" id="KW-0812">Transmembrane</keyword>
<feature type="transmembrane region" description="Helical" evidence="1">
    <location>
        <begin position="228"/>
        <end position="248"/>
    </location>
</feature>
<dbReference type="AlphaFoldDB" id="A0A1M5S8M4"/>
<evidence type="ECO:0008006" key="4">
    <source>
        <dbReference type="Google" id="ProtNLM"/>
    </source>
</evidence>
<name>A0A1M5S8M4_9GAMM</name>
<dbReference type="STRING" id="490188.SAMN04488068_0016"/>
<dbReference type="PANTHER" id="PTHR35723">
    <property type="entry name" value="POLYPHOSPHATIDYLINOSITOL PHOSPHATASE"/>
    <property type="match status" value="1"/>
</dbReference>
<keyword evidence="3" id="KW-1185">Reference proteome</keyword>
<organism evidence="2 3">
    <name type="scientific">Hydrocarboniphaga daqingensis</name>
    <dbReference type="NCBI Taxonomy" id="490188"/>
    <lineage>
        <taxon>Bacteria</taxon>
        <taxon>Pseudomonadati</taxon>
        <taxon>Pseudomonadota</taxon>
        <taxon>Gammaproteobacteria</taxon>
        <taxon>Nevskiales</taxon>
        <taxon>Nevskiaceae</taxon>
        <taxon>Hydrocarboniphaga</taxon>
    </lineage>
</organism>
<dbReference type="Proteomes" id="UP000199758">
    <property type="component" value="Unassembled WGS sequence"/>
</dbReference>
<evidence type="ECO:0000313" key="2">
    <source>
        <dbReference type="EMBL" id="SHH34800.1"/>
    </source>
</evidence>
<evidence type="ECO:0000313" key="3">
    <source>
        <dbReference type="Proteomes" id="UP000199758"/>
    </source>
</evidence>
<gene>
    <name evidence="2" type="ORF">SAMN04488068_0016</name>
</gene>
<dbReference type="SUPFAM" id="SSF53448">
    <property type="entry name" value="Nucleotide-diphospho-sugar transferases"/>
    <property type="match status" value="1"/>
</dbReference>
<evidence type="ECO:0000256" key="1">
    <source>
        <dbReference type="SAM" id="Phobius"/>
    </source>
</evidence>
<protein>
    <recommendedName>
        <fullName evidence="4">Nucleotide-diphospho-sugar transferase</fullName>
    </recommendedName>
</protein>
<accession>A0A1M5S8M4</accession>
<keyword evidence="1" id="KW-0472">Membrane</keyword>
<dbReference type="OrthoDB" id="9811332at2"/>
<dbReference type="RefSeq" id="WP_139250326.1">
    <property type="nucleotide sequence ID" value="NZ_FQWZ01000010.1"/>
</dbReference>
<sequence>MRFVTFHVQTEAAHPHLRIDHAHYLQLLELMVRSVRRFHPAASVTVLTDAVTDLSALRVPVSREVHPVDAGALMLSRARAQWAHLQRHGLPEPLLFLDTDMLVNADLSTLPAIHAFDVALTVREHRQMPINGGFLLLNNADPPRGLGFFQRYLRAFEHQAHDAGRAAWYGDQHALAAAVASETDARLLMLPCARYNHTPGNRIRKMRRPRHDTAVLHFKGDRKRLMPIYWYAHLAGLPPVLGLSWWAVRALVARIQRRLRV</sequence>
<dbReference type="InterPro" id="IPR029044">
    <property type="entry name" value="Nucleotide-diphossugar_trans"/>
</dbReference>
<keyword evidence="1" id="KW-1133">Transmembrane helix</keyword>